<dbReference type="Pfam" id="PF21547">
    <property type="entry name" value="TTI1"/>
    <property type="match status" value="1"/>
</dbReference>
<name>A0AAN7ZXF1_9SACH</name>
<proteinExistence type="predicted"/>
<evidence type="ECO:0000256" key="1">
    <source>
        <dbReference type="SAM" id="MobiDB-lite"/>
    </source>
</evidence>
<dbReference type="InterPro" id="IPR052587">
    <property type="entry name" value="TELO2-interacting_protein_1"/>
</dbReference>
<dbReference type="Pfam" id="PF24181">
    <property type="entry name" value="TPR_TTI1_C"/>
    <property type="match status" value="1"/>
</dbReference>
<feature type="domain" description="TTI1 C-terminal TPR" evidence="2">
    <location>
        <begin position="841"/>
        <end position="1009"/>
    </location>
</feature>
<dbReference type="Proteomes" id="UP001306508">
    <property type="component" value="Unassembled WGS sequence"/>
</dbReference>
<reference evidence="5" key="1">
    <citation type="submission" date="2023-07" db="EMBL/GenBank/DDBJ databases">
        <title>A draft genome of Kazachstania heterogenica Y-27499.</title>
        <authorList>
            <person name="Donic C."/>
            <person name="Kralova J.S."/>
            <person name="Fidel L."/>
            <person name="Ben-Dor S."/>
            <person name="Jung S."/>
        </authorList>
    </citation>
    <scope>NUCLEOTIDE SEQUENCE [LARGE SCALE GENOMIC DNA]</scope>
    <source>
        <strain evidence="5">Y27499</strain>
    </source>
</reference>
<organism evidence="4 5">
    <name type="scientific">Arxiozyma heterogenica</name>
    <dbReference type="NCBI Taxonomy" id="278026"/>
    <lineage>
        <taxon>Eukaryota</taxon>
        <taxon>Fungi</taxon>
        <taxon>Dikarya</taxon>
        <taxon>Ascomycota</taxon>
        <taxon>Saccharomycotina</taxon>
        <taxon>Saccharomycetes</taxon>
        <taxon>Saccharomycetales</taxon>
        <taxon>Saccharomycetaceae</taxon>
        <taxon>Arxiozyma</taxon>
    </lineage>
</organism>
<dbReference type="PANTHER" id="PTHR18460">
    <property type="entry name" value="TEL2 INTERACTING PROTEIN 1 TTI1 FAMILY MEMBER"/>
    <property type="match status" value="1"/>
</dbReference>
<dbReference type="EMBL" id="JAWIZZ010000051">
    <property type="protein sequence ID" value="KAK5778876.1"/>
    <property type="molecule type" value="Genomic_DNA"/>
</dbReference>
<evidence type="ECO:0000259" key="3">
    <source>
        <dbReference type="Pfam" id="PF26245"/>
    </source>
</evidence>
<dbReference type="PANTHER" id="PTHR18460:SF3">
    <property type="entry name" value="TELO2-INTERACTING PROTEIN 1 HOMOLOG"/>
    <property type="match status" value="1"/>
</dbReference>
<comment type="caution">
    <text evidence="4">The sequence shown here is derived from an EMBL/GenBank/DDBJ whole genome shotgun (WGS) entry which is preliminary data.</text>
</comment>
<dbReference type="InterPro" id="IPR049362">
    <property type="entry name" value="TTI1_rpt"/>
</dbReference>
<dbReference type="InterPro" id="IPR011989">
    <property type="entry name" value="ARM-like"/>
</dbReference>
<dbReference type="InterPro" id="IPR016024">
    <property type="entry name" value="ARM-type_fold"/>
</dbReference>
<dbReference type="Pfam" id="PF26245">
    <property type="entry name" value="TPR_TTI1_2nd_yeast"/>
    <property type="match status" value="1"/>
</dbReference>
<evidence type="ECO:0000259" key="2">
    <source>
        <dbReference type="Pfam" id="PF24181"/>
    </source>
</evidence>
<evidence type="ECO:0000313" key="5">
    <source>
        <dbReference type="Proteomes" id="UP001306508"/>
    </source>
</evidence>
<dbReference type="InterPro" id="IPR059075">
    <property type="entry name" value="TPR_TTI1_2nd_yeast"/>
</dbReference>
<dbReference type="SUPFAM" id="SSF48371">
    <property type="entry name" value="ARM repeat"/>
    <property type="match status" value="1"/>
</dbReference>
<feature type="region of interest" description="Disordered" evidence="1">
    <location>
        <begin position="879"/>
        <end position="910"/>
    </location>
</feature>
<feature type="compositionally biased region" description="Acidic residues" evidence="1">
    <location>
        <begin position="887"/>
        <end position="897"/>
    </location>
</feature>
<accession>A0AAN7ZXF1</accession>
<keyword evidence="5" id="KW-1185">Reference proteome</keyword>
<gene>
    <name evidence="4" type="ORF">RI543_003803</name>
</gene>
<protein>
    <submittedName>
        <fullName evidence="4">Uncharacterized protein</fullName>
    </submittedName>
</protein>
<sequence>MFNTFKPTCVKLSQLTFNVPIDQWNHEELYLQLVQLENKLSAKLLSAENTLLNGSDNVNIPPSLVDYIMIPLAKIIIQFESLDAKIITKLLAILNKFCIYSWIYPNQLNLKLATNIFPFVNYLSQSIIDKNKNNTDTYALRLIVETFSNFIQSINNQIYGPHLFSNQFNKNSDNNSTNDNTKYILLSNLSNLIAIQLDILSNHNDKLSDSSLQLLIIANLINLYQNNLNFDNGETLSNILPGNVSNLIKFVIKPRVNYKCIIKSIDLLEFLIVTIYSDTTLKQIETDKATKINHRDKKWLLATREQIKLAINQCFPILIARRCNPYINLSICKFIKSCFRSCYNSIVSICQDDLIKYLIQCRFDSFDSIYLDDPQLKDSIQANIRKYLTQLISQINTNINLNQTNSIELINFILKLNFGNSVNDTSSLNSKILDKNVFDKIFLKLIQSVNVENQSLLKNNPSQTNVIQTLQSMDNITNIEEDNVIIKDSANSIFNPHSINVNKNNNERINNRVWSKDMESEIITLLQYIGQFNHFDPYLIQVYLQNIETINVSLSFQNSALWMILNLLPNNIGNMSKEYNNNNHLLHSTNFIDSYLTFDEDNNGGDFTSNNIDLQANIEDSCLVLLEYSINLLQQEEIINNFNVLSYEQERLISIVIQIIERSCILMGSNFESELIDYLYLVVSHLSSSSPMIKFHASSCINTLSKILYQGSIHDLIVSNVDYLIESISQRLNIGMTNHVTTVLMMICKMTGYDIILSFNDILETIFQILDYYHGYQELCLQIFQLFEVIVNEMNKKYLSNNESNLKLDSNHLNNNPFKPWGCTNESQLFSLLKEALPLHNNNNKDNISRTDKDLPFDPNEPKSFQEYFESRLKIQEIDEKQNSGENGDDSDDEEGAIDSANKSDEENEWVSPIPRQSYRLLIQILQYGDRLLTHNSKPLRIQILKVMKLTIPMLSTQYDSLLPQVAQVWDSVTQCLFDKDYSIINSASLTTEIIITFSQDFISRRFIELWDRLKIQCPLLLMKEININRNTAISNFARTQKQVGERIQFPTMTKAALISMSNMLLKGVSLTEYTLGELNIKDIITCCLSVIPPDIIKTRSTLLGDIICMIQNQT</sequence>
<dbReference type="InterPro" id="IPR057567">
    <property type="entry name" value="TPR_TTI1_C"/>
</dbReference>
<feature type="domain" description="TEL2-interacting protein 1 second TPR" evidence="3">
    <location>
        <begin position="442"/>
        <end position="677"/>
    </location>
</feature>
<dbReference type="GO" id="GO:0005737">
    <property type="term" value="C:cytoplasm"/>
    <property type="evidence" value="ECO:0007669"/>
    <property type="project" value="TreeGrafter"/>
</dbReference>
<dbReference type="Gene3D" id="1.25.10.10">
    <property type="entry name" value="Leucine-rich Repeat Variant"/>
    <property type="match status" value="1"/>
</dbReference>
<dbReference type="AlphaFoldDB" id="A0AAN7ZXF1"/>
<evidence type="ECO:0000313" key="4">
    <source>
        <dbReference type="EMBL" id="KAK5778876.1"/>
    </source>
</evidence>